<dbReference type="InterPro" id="IPR036631">
    <property type="entry name" value="MGMT_N_sf"/>
</dbReference>
<organism evidence="4 5">
    <name type="scientific">Corynebacterium guangdongense</name>
    <dbReference type="NCBI Taxonomy" id="1783348"/>
    <lineage>
        <taxon>Bacteria</taxon>
        <taxon>Bacillati</taxon>
        <taxon>Actinomycetota</taxon>
        <taxon>Actinomycetes</taxon>
        <taxon>Mycobacteriales</taxon>
        <taxon>Corynebacteriaceae</taxon>
        <taxon>Corynebacterium</taxon>
    </lineage>
</organism>
<dbReference type="Pfam" id="PF02870">
    <property type="entry name" value="Methyltransf_1N"/>
    <property type="match status" value="1"/>
</dbReference>
<dbReference type="InterPro" id="IPR014048">
    <property type="entry name" value="MethylDNA_cys_MeTrfase_DNA-bd"/>
</dbReference>
<evidence type="ECO:0000256" key="1">
    <source>
        <dbReference type="ARBA" id="ARBA00022763"/>
    </source>
</evidence>
<evidence type="ECO:0000313" key="5">
    <source>
        <dbReference type="Proteomes" id="UP001180840"/>
    </source>
</evidence>
<dbReference type="SUPFAM" id="SSF53155">
    <property type="entry name" value="Methylated DNA-protein cysteine methyltransferase domain"/>
    <property type="match status" value="1"/>
</dbReference>
<evidence type="ECO:0000313" key="4">
    <source>
        <dbReference type="EMBL" id="MDR7328847.1"/>
    </source>
</evidence>
<dbReference type="Proteomes" id="UP001180840">
    <property type="component" value="Unassembled WGS sequence"/>
</dbReference>
<dbReference type="SUPFAM" id="SSF46767">
    <property type="entry name" value="Methylated DNA-protein cysteine methyltransferase, C-terminal domain"/>
    <property type="match status" value="1"/>
</dbReference>
<reference evidence="4" key="1">
    <citation type="submission" date="2023-07" db="EMBL/GenBank/DDBJ databases">
        <title>Sequencing the genomes of 1000 actinobacteria strains.</title>
        <authorList>
            <person name="Klenk H.-P."/>
        </authorList>
    </citation>
    <scope>NUCLEOTIDE SEQUENCE</scope>
    <source>
        <strain evidence="4">DSM 107476</strain>
    </source>
</reference>
<feature type="domain" description="Methylated-DNA-[protein]-cysteine S-methyltransferase DNA binding" evidence="2">
    <location>
        <begin position="81"/>
        <end position="159"/>
    </location>
</feature>
<evidence type="ECO:0000259" key="2">
    <source>
        <dbReference type="Pfam" id="PF01035"/>
    </source>
</evidence>
<gene>
    <name evidence="4" type="ORF">J2S39_000523</name>
</gene>
<name>A0ABU1ZV98_9CORY</name>
<dbReference type="GO" id="GO:0003908">
    <property type="term" value="F:methylated-DNA-[protein]-cysteine S-methyltransferase activity"/>
    <property type="evidence" value="ECO:0007669"/>
    <property type="project" value="UniProtKB-EC"/>
</dbReference>
<feature type="domain" description="Methylguanine DNA methyltransferase ribonuclease-like" evidence="3">
    <location>
        <begin position="9"/>
        <end position="75"/>
    </location>
</feature>
<sequence length="168" mass="18265">MESLRSRRLDTPIGGLTLFSTDEGLVHIAFEGDQGAEHSRLREAAVEDPASSPEAARQLSEFFAGARTRFDLPLAVTGETFTRRAQRALGEIPFGTTVTYVELAEMAGNSLAVRAAGSACARNPLPIVWACHRVIRTDGTWGNYRGGERAKAWLLNFEAGNFDEPAEV</sequence>
<accession>A0ABU1ZV98</accession>
<evidence type="ECO:0000259" key="3">
    <source>
        <dbReference type="Pfam" id="PF02870"/>
    </source>
</evidence>
<dbReference type="PANTHER" id="PTHR10815:SF13">
    <property type="entry name" value="METHYLATED-DNA--PROTEIN-CYSTEINE METHYLTRANSFERASE"/>
    <property type="match status" value="1"/>
</dbReference>
<keyword evidence="1" id="KW-0227">DNA damage</keyword>
<keyword evidence="5" id="KW-1185">Reference proteome</keyword>
<keyword evidence="4" id="KW-0808">Transferase</keyword>
<dbReference type="Pfam" id="PF01035">
    <property type="entry name" value="DNA_binding_1"/>
    <property type="match status" value="1"/>
</dbReference>
<dbReference type="GO" id="GO:0032259">
    <property type="term" value="P:methylation"/>
    <property type="evidence" value="ECO:0007669"/>
    <property type="project" value="UniProtKB-KW"/>
</dbReference>
<dbReference type="Gene3D" id="1.10.10.10">
    <property type="entry name" value="Winged helix-like DNA-binding domain superfamily/Winged helix DNA-binding domain"/>
    <property type="match status" value="1"/>
</dbReference>
<comment type="caution">
    <text evidence="4">The sequence shown here is derived from an EMBL/GenBank/DDBJ whole genome shotgun (WGS) entry which is preliminary data.</text>
</comment>
<protein>
    <submittedName>
        <fullName evidence="4">Methylated-DNA-[protein]-cysteine S-methyltransferase</fullName>
        <ecNumber evidence="4">2.1.1.63</ecNumber>
    </submittedName>
</protein>
<keyword evidence="4" id="KW-0489">Methyltransferase</keyword>
<dbReference type="PANTHER" id="PTHR10815">
    <property type="entry name" value="METHYLATED-DNA--PROTEIN-CYSTEINE METHYLTRANSFERASE"/>
    <property type="match status" value="1"/>
</dbReference>
<dbReference type="EC" id="2.1.1.63" evidence="4"/>
<dbReference type="Gene3D" id="3.30.160.70">
    <property type="entry name" value="Methylated DNA-protein cysteine methyltransferase domain"/>
    <property type="match status" value="1"/>
</dbReference>
<dbReference type="InterPro" id="IPR036217">
    <property type="entry name" value="MethylDNA_cys_MeTrfase_DNAb"/>
</dbReference>
<dbReference type="EMBL" id="JAVDXZ010000001">
    <property type="protein sequence ID" value="MDR7328847.1"/>
    <property type="molecule type" value="Genomic_DNA"/>
</dbReference>
<dbReference type="RefSeq" id="WP_290197839.1">
    <property type="nucleotide sequence ID" value="NZ_CP047654.1"/>
</dbReference>
<proteinExistence type="predicted"/>
<dbReference type="NCBIfam" id="TIGR00589">
    <property type="entry name" value="ogt"/>
    <property type="match status" value="1"/>
</dbReference>
<dbReference type="CDD" id="cd06445">
    <property type="entry name" value="ATase"/>
    <property type="match status" value="1"/>
</dbReference>
<dbReference type="InterPro" id="IPR008332">
    <property type="entry name" value="MethylG_MeTrfase_N"/>
</dbReference>
<dbReference type="InterPro" id="IPR036388">
    <property type="entry name" value="WH-like_DNA-bd_sf"/>
</dbReference>